<accession>A0A6H0Y3N3</accession>
<evidence type="ECO:0000313" key="2">
    <source>
        <dbReference type="Proteomes" id="UP000503462"/>
    </source>
</evidence>
<sequence length="322" mass="36141">MRRLATGPICRGPDHLDTRWEKAQYLIARTRRLANKLLGLPATPQCATLALMVSKLLEATQARLGDEAVTAVVLTSPDRIRLTEEEIGDILDHLKLRNLMKGPYSLYQLYATSAAYAGHGKGLCRTYIDAYACESEESNLPQQRVLHVDFNMESLSGTIKSLQTAHDGSVDASFIDPDLGMRHKDVQRVSMTTDSDNSRQYWTTISTRVEELANSLNRVYMPHVTDLLLTGPFATDKRFQAAIRTALHGLVAHDDVLAVLQDGNDTIRDQDRRRSVFEFATARGAAEIAKRRQEGPVNCAQSDECRRRREHAHETRNLLNTQ</sequence>
<protein>
    <submittedName>
        <fullName evidence="1">Uncharacterized protein</fullName>
    </submittedName>
</protein>
<organism evidence="1 2">
    <name type="scientific">Peltaster fructicola</name>
    <dbReference type="NCBI Taxonomy" id="286661"/>
    <lineage>
        <taxon>Eukaryota</taxon>
        <taxon>Fungi</taxon>
        <taxon>Dikarya</taxon>
        <taxon>Ascomycota</taxon>
        <taxon>Pezizomycotina</taxon>
        <taxon>Dothideomycetes</taxon>
        <taxon>Dothideomycetes incertae sedis</taxon>
        <taxon>Peltaster</taxon>
    </lineage>
</organism>
<dbReference type="EMBL" id="CP051143">
    <property type="protein sequence ID" value="QIX01627.1"/>
    <property type="molecule type" value="Genomic_DNA"/>
</dbReference>
<reference evidence="1 2" key="1">
    <citation type="journal article" date="2016" name="Sci. Rep.">
        <title>Peltaster fructicola genome reveals evolution from an invasive phytopathogen to an ectophytic parasite.</title>
        <authorList>
            <person name="Xu C."/>
            <person name="Chen H."/>
            <person name="Gleason M.L."/>
            <person name="Xu J.R."/>
            <person name="Liu H."/>
            <person name="Zhang R."/>
            <person name="Sun G."/>
        </authorList>
    </citation>
    <scope>NUCLEOTIDE SEQUENCE [LARGE SCALE GENOMIC DNA]</scope>
    <source>
        <strain evidence="1 2">LNHT1506</strain>
    </source>
</reference>
<dbReference type="Proteomes" id="UP000503462">
    <property type="component" value="Chromosome 5"/>
</dbReference>
<dbReference type="AlphaFoldDB" id="A0A6H0Y3N3"/>
<gene>
    <name evidence="1" type="ORF">AMS68_007144</name>
</gene>
<proteinExistence type="predicted"/>
<dbReference type="OrthoDB" id="3643156at2759"/>
<evidence type="ECO:0000313" key="1">
    <source>
        <dbReference type="EMBL" id="QIX01627.1"/>
    </source>
</evidence>
<name>A0A6H0Y3N3_9PEZI</name>
<keyword evidence="2" id="KW-1185">Reference proteome</keyword>